<evidence type="ECO:0000259" key="3">
    <source>
        <dbReference type="Pfam" id="PF13946"/>
    </source>
</evidence>
<dbReference type="SUPFAM" id="SSF51445">
    <property type="entry name" value="(Trans)glycosidases"/>
    <property type="match status" value="1"/>
</dbReference>
<dbReference type="InterPro" id="IPR038255">
    <property type="entry name" value="PBS_linker_sf"/>
</dbReference>
<evidence type="ECO:0000313" key="5">
    <source>
        <dbReference type="Proteomes" id="UP001549076"/>
    </source>
</evidence>
<keyword evidence="1" id="KW-0732">Signal</keyword>
<feature type="domain" description="Asl1-like glycosyl hydrolase catalytic" evidence="2">
    <location>
        <begin position="166"/>
        <end position="255"/>
    </location>
</feature>
<accession>A0ABV2MZL5</accession>
<dbReference type="InterPro" id="IPR025282">
    <property type="entry name" value="DUF4214"/>
</dbReference>
<dbReference type="RefSeq" id="WP_354194994.1">
    <property type="nucleotide sequence ID" value="NZ_JBEPML010000007.1"/>
</dbReference>
<dbReference type="Proteomes" id="UP001549076">
    <property type="component" value="Unassembled WGS sequence"/>
</dbReference>
<evidence type="ECO:0000256" key="1">
    <source>
        <dbReference type="SAM" id="SignalP"/>
    </source>
</evidence>
<protein>
    <recommendedName>
        <fullName evidence="6">DUF4214 domain-containing protein</fullName>
    </recommendedName>
</protein>
<feature type="signal peptide" evidence="1">
    <location>
        <begin position="1"/>
        <end position="20"/>
    </location>
</feature>
<dbReference type="Gene3D" id="1.10.3130.20">
    <property type="entry name" value="Phycobilisome linker domain"/>
    <property type="match status" value="1"/>
</dbReference>
<organism evidence="4 5">
    <name type="scientific">Aquamicrobium terrae</name>
    <dbReference type="NCBI Taxonomy" id="1324945"/>
    <lineage>
        <taxon>Bacteria</taxon>
        <taxon>Pseudomonadati</taxon>
        <taxon>Pseudomonadota</taxon>
        <taxon>Alphaproteobacteria</taxon>
        <taxon>Hyphomicrobiales</taxon>
        <taxon>Phyllobacteriaceae</taxon>
        <taxon>Aquamicrobium</taxon>
    </lineage>
</organism>
<feature type="domain" description="DUF4214" evidence="3">
    <location>
        <begin position="407"/>
        <end position="476"/>
    </location>
</feature>
<dbReference type="InterPro" id="IPR017853">
    <property type="entry name" value="GH"/>
</dbReference>
<keyword evidence="5" id="KW-1185">Reference proteome</keyword>
<dbReference type="Pfam" id="PF13946">
    <property type="entry name" value="DUF4214"/>
    <property type="match status" value="1"/>
</dbReference>
<sequence>MIARLCVALAALLGATAAWGADLMWGVNGHPFTAYPGISFARQLDFVRDLGMKSYRVNISTADDIPELAALVEQARARDIDILPVITPDLDLDAETAGDLYAKSYAMAVAMVSRFKDDIRVWELGNELENYAILTACEMRDDGIQYDCSWGPAGGDGPGHYFTPRWKQVSAVLRGLSDGTASVDPTIRKAIGTAGWGHTGAFERMIADGIDWDISVWHHYGADLKQPLDYLKTLGKPIWVTEFNHSSEKGEQAQADGLLEMMTLLRGYRQDYPIEAAHIYELLDEPYWAPSFEAVMGLVRLRKTDKGAWTPDGVKLAYGVAKAFIAAGGSSVAVPQSPAQTSQPASADPVPPAAGCDTGSLNTAVVNHANQVAYFYCLALNRLPNPTEQWRQALAMKQGRTVAEMMASVLETPEFSKVNGREEATNAAYIAAIYRRLLGREPDGRGLSDYLSRLDGNQMTREELALEAVGSQEFRSLHSFLFAQVPVP</sequence>
<evidence type="ECO:0000313" key="4">
    <source>
        <dbReference type="EMBL" id="MET3792216.1"/>
    </source>
</evidence>
<dbReference type="InterPro" id="IPR024655">
    <property type="entry name" value="Asl1_glyco_hydro_catalytic"/>
</dbReference>
<gene>
    <name evidence="4" type="ORF">ABID37_002431</name>
</gene>
<feature type="chain" id="PRO_5046554066" description="DUF4214 domain-containing protein" evidence="1">
    <location>
        <begin position="21"/>
        <end position="488"/>
    </location>
</feature>
<evidence type="ECO:0000259" key="2">
    <source>
        <dbReference type="Pfam" id="PF11790"/>
    </source>
</evidence>
<evidence type="ECO:0008006" key="6">
    <source>
        <dbReference type="Google" id="ProtNLM"/>
    </source>
</evidence>
<dbReference type="Gene3D" id="3.20.20.80">
    <property type="entry name" value="Glycosidases"/>
    <property type="match status" value="1"/>
</dbReference>
<reference evidence="4 5" key="1">
    <citation type="submission" date="2024-06" db="EMBL/GenBank/DDBJ databases">
        <title>Genomic Encyclopedia of Type Strains, Phase IV (KMG-IV): sequencing the most valuable type-strain genomes for metagenomic binning, comparative biology and taxonomic classification.</title>
        <authorList>
            <person name="Goeker M."/>
        </authorList>
    </citation>
    <scope>NUCLEOTIDE SEQUENCE [LARGE SCALE GENOMIC DNA]</scope>
    <source>
        <strain evidence="4 5">DSM 27865</strain>
    </source>
</reference>
<dbReference type="EMBL" id="JBEPML010000007">
    <property type="protein sequence ID" value="MET3792216.1"/>
    <property type="molecule type" value="Genomic_DNA"/>
</dbReference>
<dbReference type="Pfam" id="PF11790">
    <property type="entry name" value="Glyco_hydro_cc"/>
    <property type="match status" value="1"/>
</dbReference>
<proteinExistence type="predicted"/>
<comment type="caution">
    <text evidence="4">The sequence shown here is derived from an EMBL/GenBank/DDBJ whole genome shotgun (WGS) entry which is preliminary data.</text>
</comment>
<name>A0ABV2MZL5_9HYPH</name>